<comment type="caution">
    <text evidence="2">The sequence shown here is derived from an EMBL/GenBank/DDBJ whole genome shotgun (WGS) entry which is preliminary data.</text>
</comment>
<protein>
    <submittedName>
        <fullName evidence="2">Uncharacterized protein</fullName>
    </submittedName>
</protein>
<reference evidence="2 3" key="2">
    <citation type="submission" date="2013-05" db="EMBL/GenBank/DDBJ databases">
        <authorList>
            <person name="Sibley D."/>
            <person name="Venepally P."/>
            <person name="Karamycheva S."/>
            <person name="Hadjithomas M."/>
            <person name="Khan A."/>
            <person name="Brunk B."/>
            <person name="Roos D."/>
            <person name="Caler E."/>
            <person name="Lorenzi H."/>
        </authorList>
    </citation>
    <scope>NUCLEOTIDE SEQUENCE [LARGE SCALE GENOMIC DNA]</scope>
    <source>
        <strain evidence="2 3">GT1</strain>
    </source>
</reference>
<gene>
    <name evidence="2" type="ORF">TGGT1_258040</name>
</gene>
<evidence type="ECO:0000313" key="3">
    <source>
        <dbReference type="Proteomes" id="UP000005641"/>
    </source>
</evidence>
<organism evidence="2 3">
    <name type="scientific">Toxoplasma gondii (strain ATCC 50853 / GT1)</name>
    <dbReference type="NCBI Taxonomy" id="507601"/>
    <lineage>
        <taxon>Eukaryota</taxon>
        <taxon>Sar</taxon>
        <taxon>Alveolata</taxon>
        <taxon>Apicomplexa</taxon>
        <taxon>Conoidasida</taxon>
        <taxon>Coccidia</taxon>
        <taxon>Eucoccidiorida</taxon>
        <taxon>Eimeriorina</taxon>
        <taxon>Sarcocystidae</taxon>
        <taxon>Toxoplasma</taxon>
    </lineage>
</organism>
<accession>S7UZ42</accession>
<evidence type="ECO:0000256" key="1">
    <source>
        <dbReference type="SAM" id="MobiDB-lite"/>
    </source>
</evidence>
<dbReference type="Proteomes" id="UP000005641">
    <property type="component" value="Unassembled WGS sequence"/>
</dbReference>
<proteinExistence type="predicted"/>
<dbReference type="AlphaFoldDB" id="S7UZ42"/>
<dbReference type="VEuPathDB" id="ToxoDB:TGGT1_258040"/>
<dbReference type="EMBL" id="AAQM03000083">
    <property type="protein sequence ID" value="EPR62887.1"/>
    <property type="molecule type" value="Genomic_DNA"/>
</dbReference>
<reference evidence="2 3" key="1">
    <citation type="submission" date="2006-05" db="EMBL/GenBank/DDBJ databases">
        <authorList>
            <person name="Paulsen I."/>
        </authorList>
    </citation>
    <scope>NUCLEOTIDE SEQUENCE [LARGE SCALE GENOMIC DNA]</scope>
    <source>
        <strain evidence="2 3">GT1</strain>
    </source>
</reference>
<evidence type="ECO:0000313" key="2">
    <source>
        <dbReference type="EMBL" id="EPR62887.1"/>
    </source>
</evidence>
<sequence>MSRIVFSGSGNGSTSQLRRKEGGALRQGSCSASRHQRSQPFLEIRVSHICLYDKGITNALGGAGKGGSSCDSFRIFKHKNGSRVSLSTWKKHTCLYTRFYIYIYT</sequence>
<name>S7UZ42_TOXGG</name>
<feature type="region of interest" description="Disordered" evidence="1">
    <location>
        <begin position="1"/>
        <end position="38"/>
    </location>
</feature>